<dbReference type="PROSITE" id="PS50181">
    <property type="entry name" value="FBOX"/>
    <property type="match status" value="1"/>
</dbReference>
<dbReference type="InterPro" id="IPR036047">
    <property type="entry name" value="F-box-like_dom_sf"/>
</dbReference>
<evidence type="ECO:0000313" key="2">
    <source>
        <dbReference type="EMBL" id="GJE99774.1"/>
    </source>
</evidence>
<dbReference type="Pfam" id="PF00646">
    <property type="entry name" value="F-box"/>
    <property type="match status" value="1"/>
</dbReference>
<evidence type="ECO:0000259" key="1">
    <source>
        <dbReference type="PROSITE" id="PS50181"/>
    </source>
</evidence>
<keyword evidence="3" id="KW-1185">Reference proteome</keyword>
<proteinExistence type="predicted"/>
<sequence>MAMFMDLPSEVCENILLNLGPVLIVRFQRVCRAARALVRASVKLQYILACFRAGVVDCPSGTRFTTAEKLHRVRQWHAAWKRPTPDLRQETILRPKNGAFTIFQTSGPVFAQGLAPSVNEIEFYLPGSPLRNIQPQSWILSELPRHETFSFEWYLDLLVLVQRSNDQVTLYFLSCTSGAPHPLASKLSVSLALEDTDDTFSTFHLVISGDLILCQLRDRRDPGGEKWVLNWRQGSVLLNLTTPLDPMSWDCAILDSQYLLLTFGGVDDDDWKPHVLAIFDCHSPPRGKRLSIPDDLNFAVLSLQLPLLDANHQYVASWRPQCLSSSFEALPERIDGLTFRAMAPPRCACMCRGYRRPVHSKREAARPLDPRVAPHTVGGALAWRAFSAPSAVADICTVLQARLYRTRVWGGPRPQIRDDHSA</sequence>
<organism evidence="2 3">
    <name type="scientific">Phanerochaete sordida</name>
    <dbReference type="NCBI Taxonomy" id="48140"/>
    <lineage>
        <taxon>Eukaryota</taxon>
        <taxon>Fungi</taxon>
        <taxon>Dikarya</taxon>
        <taxon>Basidiomycota</taxon>
        <taxon>Agaricomycotina</taxon>
        <taxon>Agaricomycetes</taxon>
        <taxon>Polyporales</taxon>
        <taxon>Phanerochaetaceae</taxon>
        <taxon>Phanerochaete</taxon>
    </lineage>
</organism>
<dbReference type="InterPro" id="IPR001810">
    <property type="entry name" value="F-box_dom"/>
</dbReference>
<comment type="caution">
    <text evidence="2">The sequence shown here is derived from an EMBL/GenBank/DDBJ whole genome shotgun (WGS) entry which is preliminary data.</text>
</comment>
<feature type="domain" description="F-box" evidence="1">
    <location>
        <begin position="1"/>
        <end position="47"/>
    </location>
</feature>
<protein>
    <submittedName>
        <fullName evidence="2">F-box protein</fullName>
    </submittedName>
</protein>
<dbReference type="SUPFAM" id="SSF81383">
    <property type="entry name" value="F-box domain"/>
    <property type="match status" value="1"/>
</dbReference>
<dbReference type="CDD" id="cd09917">
    <property type="entry name" value="F-box_SF"/>
    <property type="match status" value="1"/>
</dbReference>
<reference evidence="2 3" key="1">
    <citation type="submission" date="2021-08" db="EMBL/GenBank/DDBJ databases">
        <title>Draft Genome Sequence of Phanerochaete sordida strain YK-624.</title>
        <authorList>
            <person name="Mori T."/>
            <person name="Dohra H."/>
            <person name="Suzuki T."/>
            <person name="Kawagishi H."/>
            <person name="Hirai H."/>
        </authorList>
    </citation>
    <scope>NUCLEOTIDE SEQUENCE [LARGE SCALE GENOMIC DNA]</scope>
    <source>
        <strain evidence="2 3">YK-624</strain>
    </source>
</reference>
<dbReference type="OrthoDB" id="3174109at2759"/>
<dbReference type="AlphaFoldDB" id="A0A9P3LMJ8"/>
<dbReference type="Proteomes" id="UP000703269">
    <property type="component" value="Unassembled WGS sequence"/>
</dbReference>
<dbReference type="EMBL" id="BPQB01000119">
    <property type="protein sequence ID" value="GJE99774.1"/>
    <property type="molecule type" value="Genomic_DNA"/>
</dbReference>
<accession>A0A9P3LMJ8</accession>
<gene>
    <name evidence="2" type="ORF">PsYK624_160450</name>
</gene>
<name>A0A9P3LMJ8_9APHY</name>
<evidence type="ECO:0000313" key="3">
    <source>
        <dbReference type="Proteomes" id="UP000703269"/>
    </source>
</evidence>